<feature type="transmembrane region" description="Helical" evidence="7">
    <location>
        <begin position="215"/>
        <end position="233"/>
    </location>
</feature>
<evidence type="ECO:0000256" key="2">
    <source>
        <dbReference type="ARBA" id="ARBA00007977"/>
    </source>
</evidence>
<reference evidence="8 9" key="1">
    <citation type="submission" date="2022-04" db="EMBL/GenBank/DDBJ databases">
        <title>Human microbiome associated bacterial genomes.</title>
        <authorList>
            <person name="Sandstrom S."/>
            <person name="Salamzade R."/>
            <person name="Kalan L.R."/>
        </authorList>
    </citation>
    <scope>NUCLEOTIDE SEQUENCE [LARGE SCALE GENOMIC DNA]</scope>
    <source>
        <strain evidence="9">p3-SID1799</strain>
    </source>
</reference>
<evidence type="ECO:0000256" key="3">
    <source>
        <dbReference type="ARBA" id="ARBA00022475"/>
    </source>
</evidence>
<keyword evidence="4 7" id="KW-0812">Transmembrane</keyword>
<dbReference type="InterPro" id="IPR018383">
    <property type="entry name" value="UPF0324_pro"/>
</dbReference>
<dbReference type="EMBL" id="JALXSQ010000011">
    <property type="protein sequence ID" value="MCT2042548.1"/>
    <property type="molecule type" value="Genomic_DNA"/>
</dbReference>
<feature type="transmembrane region" description="Helical" evidence="7">
    <location>
        <begin position="7"/>
        <end position="24"/>
    </location>
</feature>
<accession>A0ABT2HW57</accession>
<dbReference type="Proteomes" id="UP001525379">
    <property type="component" value="Unassembled WGS sequence"/>
</dbReference>
<dbReference type="Pfam" id="PF03601">
    <property type="entry name" value="Cons_hypoth698"/>
    <property type="match status" value="1"/>
</dbReference>
<comment type="caution">
    <text evidence="8">The sequence shown here is derived from an EMBL/GenBank/DDBJ whole genome shotgun (WGS) entry which is preliminary data.</text>
</comment>
<feature type="transmembrane region" description="Helical" evidence="7">
    <location>
        <begin position="148"/>
        <end position="170"/>
    </location>
</feature>
<keyword evidence="6 7" id="KW-0472">Membrane</keyword>
<keyword evidence="9" id="KW-1185">Reference proteome</keyword>
<name>A0ABT2HW57_9MICO</name>
<evidence type="ECO:0000256" key="1">
    <source>
        <dbReference type="ARBA" id="ARBA00004651"/>
    </source>
</evidence>
<feature type="transmembrane region" description="Helical" evidence="7">
    <location>
        <begin position="30"/>
        <end position="47"/>
    </location>
</feature>
<proteinExistence type="inferred from homology"/>
<evidence type="ECO:0000313" key="9">
    <source>
        <dbReference type="Proteomes" id="UP001525379"/>
    </source>
</evidence>
<protein>
    <submittedName>
        <fullName evidence="8">Sulfate exporter family transporter</fullName>
    </submittedName>
</protein>
<keyword evidence="5 7" id="KW-1133">Transmembrane helix</keyword>
<evidence type="ECO:0000256" key="7">
    <source>
        <dbReference type="SAM" id="Phobius"/>
    </source>
</evidence>
<feature type="transmembrane region" description="Helical" evidence="7">
    <location>
        <begin position="121"/>
        <end position="142"/>
    </location>
</feature>
<dbReference type="PANTHER" id="PTHR30106">
    <property type="entry name" value="INNER MEMBRANE PROTEIN YEIH-RELATED"/>
    <property type="match status" value="1"/>
</dbReference>
<evidence type="ECO:0000313" key="8">
    <source>
        <dbReference type="EMBL" id="MCT2042548.1"/>
    </source>
</evidence>
<gene>
    <name evidence="8" type="ORF">M3D15_04265</name>
</gene>
<feature type="transmembrane region" description="Helical" evidence="7">
    <location>
        <begin position="67"/>
        <end position="85"/>
    </location>
</feature>
<feature type="transmembrane region" description="Helical" evidence="7">
    <location>
        <begin position="315"/>
        <end position="336"/>
    </location>
</feature>
<feature type="transmembrane region" description="Helical" evidence="7">
    <location>
        <begin position="91"/>
        <end position="109"/>
    </location>
</feature>
<evidence type="ECO:0000256" key="4">
    <source>
        <dbReference type="ARBA" id="ARBA00022692"/>
    </source>
</evidence>
<dbReference type="PANTHER" id="PTHR30106:SF1">
    <property type="entry name" value="UPF0324 MEMBRANE PROTEIN FN0533"/>
    <property type="match status" value="1"/>
</dbReference>
<dbReference type="RefSeq" id="WP_206395003.1">
    <property type="nucleotide sequence ID" value="NZ_JAFDPW010000002.1"/>
</dbReference>
<keyword evidence="3" id="KW-1003">Cell membrane</keyword>
<evidence type="ECO:0000256" key="5">
    <source>
        <dbReference type="ARBA" id="ARBA00022989"/>
    </source>
</evidence>
<comment type="similarity">
    <text evidence="2">Belongs to the UPF0324 family.</text>
</comment>
<comment type="subcellular location">
    <subcellularLocation>
        <location evidence="1">Cell membrane</location>
        <topology evidence="1">Multi-pass membrane protein</topology>
    </subcellularLocation>
</comment>
<feature type="transmembrane region" description="Helical" evidence="7">
    <location>
        <begin position="254"/>
        <end position="280"/>
    </location>
</feature>
<feature type="transmembrane region" description="Helical" evidence="7">
    <location>
        <begin position="182"/>
        <end position="203"/>
    </location>
</feature>
<sequence>MTHIRRLTPGVCAALAVGILATWLGGFAPLIGGPIIALLIGMLLTSLRGTPAGERMQAGAGFTGKRVLQLAIVVLGGTMSLAGIAELGARTAPVLFGTLAIALTSGWLLAKLVRISRDESVLLTVGTSICGASAIAATAPILAAEASVIALAVTAIFTYNLVAVFVFPWLGHLLGMSQEAFGLFAGTAVNDTSSVVAAASIYGAEAAQIAVVVKLTRTLAIIPITIALSWWIARTNKTAATASGEVATKRKRPWQLVPWFLTGFLVAALAASLGVIPAAWSDGLHLIAKTLIAAALAGIGFTVDFAVIRRAGFKPLGFAGVLWVIITLSALGLMWATGWL</sequence>
<organism evidence="8 9">
    <name type="scientific">Pseudoclavibacter albus</name>
    <dbReference type="NCBI Taxonomy" id="272241"/>
    <lineage>
        <taxon>Bacteria</taxon>
        <taxon>Bacillati</taxon>
        <taxon>Actinomycetota</taxon>
        <taxon>Actinomycetes</taxon>
        <taxon>Micrococcales</taxon>
        <taxon>Microbacteriaceae</taxon>
        <taxon>Pseudoclavibacter</taxon>
    </lineage>
</organism>
<feature type="transmembrane region" description="Helical" evidence="7">
    <location>
        <begin position="286"/>
        <end position="308"/>
    </location>
</feature>
<evidence type="ECO:0000256" key="6">
    <source>
        <dbReference type="ARBA" id="ARBA00023136"/>
    </source>
</evidence>